<protein>
    <submittedName>
        <fullName evidence="1">Uncharacterized protein</fullName>
    </submittedName>
</protein>
<sequence>MGGGRGEFFGFFPSLHSGRGLGSEVFERLKKKEVKNEKGSRKLSDLRSEEEYFCKQPDSTLGRSLSLLVRQLLANLDRDEEVQICHETLARFHKEESRIVKSKLNQELSPSGQVAGCQLPDPLFEPQKWHF</sequence>
<accession>A0AAN9QLG4</accession>
<gene>
    <name evidence="1" type="ORF">VNO77_20685</name>
</gene>
<name>A0AAN9QLG4_CANGL</name>
<reference evidence="1 2" key="1">
    <citation type="submission" date="2024-01" db="EMBL/GenBank/DDBJ databases">
        <title>The genomes of 5 underutilized Papilionoideae crops provide insights into root nodulation and disease resistanc.</title>
        <authorList>
            <person name="Jiang F."/>
        </authorList>
    </citation>
    <scope>NUCLEOTIDE SEQUENCE [LARGE SCALE GENOMIC DNA]</scope>
    <source>
        <strain evidence="1">LVBAO_FW01</strain>
        <tissue evidence="1">Leaves</tissue>
    </source>
</reference>
<evidence type="ECO:0000313" key="1">
    <source>
        <dbReference type="EMBL" id="KAK7339994.1"/>
    </source>
</evidence>
<keyword evidence="2" id="KW-1185">Reference proteome</keyword>
<dbReference type="EMBL" id="JAYMYQ010000004">
    <property type="protein sequence ID" value="KAK7339994.1"/>
    <property type="molecule type" value="Genomic_DNA"/>
</dbReference>
<evidence type="ECO:0000313" key="2">
    <source>
        <dbReference type="Proteomes" id="UP001367508"/>
    </source>
</evidence>
<proteinExistence type="predicted"/>
<comment type="caution">
    <text evidence="1">The sequence shown here is derived from an EMBL/GenBank/DDBJ whole genome shotgun (WGS) entry which is preliminary data.</text>
</comment>
<dbReference type="Proteomes" id="UP001367508">
    <property type="component" value="Unassembled WGS sequence"/>
</dbReference>
<organism evidence="1 2">
    <name type="scientific">Canavalia gladiata</name>
    <name type="common">Sword bean</name>
    <name type="synonym">Dolichos gladiatus</name>
    <dbReference type="NCBI Taxonomy" id="3824"/>
    <lineage>
        <taxon>Eukaryota</taxon>
        <taxon>Viridiplantae</taxon>
        <taxon>Streptophyta</taxon>
        <taxon>Embryophyta</taxon>
        <taxon>Tracheophyta</taxon>
        <taxon>Spermatophyta</taxon>
        <taxon>Magnoliopsida</taxon>
        <taxon>eudicotyledons</taxon>
        <taxon>Gunneridae</taxon>
        <taxon>Pentapetalae</taxon>
        <taxon>rosids</taxon>
        <taxon>fabids</taxon>
        <taxon>Fabales</taxon>
        <taxon>Fabaceae</taxon>
        <taxon>Papilionoideae</taxon>
        <taxon>50 kb inversion clade</taxon>
        <taxon>NPAAA clade</taxon>
        <taxon>indigoferoid/millettioid clade</taxon>
        <taxon>Phaseoleae</taxon>
        <taxon>Canavalia</taxon>
    </lineage>
</organism>
<dbReference type="AlphaFoldDB" id="A0AAN9QLG4"/>